<accession>A0A0H4V9B9</accession>
<reference evidence="7 8" key="1">
    <citation type="journal article" date="2015" name="Int. J. Syst. Evol. Microbiol.">
        <title>Erythrobacter atlanticus sp. nov., a bacterium from ocean sediment able to degrade polycyclic aromatic hydrocarbons.</title>
        <authorList>
            <person name="Zhuang L."/>
            <person name="Liu Y."/>
            <person name="Wang L."/>
            <person name="Wang W."/>
            <person name="Shao Z."/>
        </authorList>
    </citation>
    <scope>NUCLEOTIDE SEQUENCE [LARGE SCALE GENOMIC DNA]</scope>
    <source>
        <strain evidence="8">s21-N3</strain>
    </source>
</reference>
<feature type="transmembrane region" description="Helical" evidence="6">
    <location>
        <begin position="241"/>
        <end position="262"/>
    </location>
</feature>
<dbReference type="KEGG" id="ery:CP97_02210"/>
<gene>
    <name evidence="7" type="ORF">CP97_02210</name>
</gene>
<dbReference type="PANTHER" id="PTHR30213:SF0">
    <property type="entry name" value="UPF0761 MEMBRANE PROTEIN YIHY"/>
    <property type="match status" value="1"/>
</dbReference>
<protein>
    <submittedName>
        <fullName evidence="7">Uncharacterized protein</fullName>
    </submittedName>
</protein>
<dbReference type="STRING" id="1648404.CP97_02210"/>
<dbReference type="GO" id="GO:0005886">
    <property type="term" value="C:plasma membrane"/>
    <property type="evidence" value="ECO:0007669"/>
    <property type="project" value="UniProtKB-SubCell"/>
</dbReference>
<evidence type="ECO:0000256" key="6">
    <source>
        <dbReference type="SAM" id="Phobius"/>
    </source>
</evidence>
<feature type="transmembrane region" description="Helical" evidence="6">
    <location>
        <begin position="204"/>
        <end position="229"/>
    </location>
</feature>
<evidence type="ECO:0000256" key="3">
    <source>
        <dbReference type="ARBA" id="ARBA00022692"/>
    </source>
</evidence>
<dbReference type="EMBL" id="CP011310">
    <property type="protein sequence ID" value="AKQ41115.1"/>
    <property type="molecule type" value="Genomic_DNA"/>
</dbReference>
<feature type="transmembrane region" description="Helical" evidence="6">
    <location>
        <begin position="170"/>
        <end position="192"/>
    </location>
</feature>
<keyword evidence="8" id="KW-1185">Reference proteome</keyword>
<dbReference type="Pfam" id="PF03631">
    <property type="entry name" value="Virul_fac_BrkB"/>
    <property type="match status" value="1"/>
</dbReference>
<evidence type="ECO:0000313" key="8">
    <source>
        <dbReference type="Proteomes" id="UP000059113"/>
    </source>
</evidence>
<reference evidence="8" key="2">
    <citation type="submission" date="2015-04" db="EMBL/GenBank/DDBJ databases">
        <title>The complete genome sequence of Erythrobacter sp. s21-N3.</title>
        <authorList>
            <person name="Zhuang L."/>
            <person name="Liu Y."/>
            <person name="Shao Z."/>
        </authorList>
    </citation>
    <scope>NUCLEOTIDE SEQUENCE [LARGE SCALE GENOMIC DNA]</scope>
    <source>
        <strain evidence="8">s21-N3</strain>
    </source>
</reference>
<feature type="transmembrane region" description="Helical" evidence="6">
    <location>
        <begin position="131"/>
        <end position="158"/>
    </location>
</feature>
<dbReference type="RefSeq" id="WP_227819646.1">
    <property type="nucleotide sequence ID" value="NZ_CP011310.1"/>
</dbReference>
<dbReference type="PANTHER" id="PTHR30213">
    <property type="entry name" value="INNER MEMBRANE PROTEIN YHJD"/>
    <property type="match status" value="1"/>
</dbReference>
<keyword evidence="3 6" id="KW-0812">Transmembrane</keyword>
<evidence type="ECO:0000256" key="5">
    <source>
        <dbReference type="ARBA" id="ARBA00023136"/>
    </source>
</evidence>
<dbReference type="PIRSF" id="PIRSF035875">
    <property type="entry name" value="RNase_BN"/>
    <property type="match status" value="1"/>
</dbReference>
<proteinExistence type="predicted"/>
<dbReference type="AlphaFoldDB" id="A0A0H4V9B9"/>
<dbReference type="Proteomes" id="UP000059113">
    <property type="component" value="Chromosome"/>
</dbReference>
<evidence type="ECO:0000256" key="2">
    <source>
        <dbReference type="ARBA" id="ARBA00022475"/>
    </source>
</evidence>
<keyword evidence="5 6" id="KW-0472">Membrane</keyword>
<keyword evidence="2" id="KW-1003">Cell membrane</keyword>
<dbReference type="InterPro" id="IPR017039">
    <property type="entry name" value="Virul_fac_BrkB"/>
</dbReference>
<organism evidence="7 8">
    <name type="scientific">Aurantiacibacter atlanticus</name>
    <dbReference type="NCBI Taxonomy" id="1648404"/>
    <lineage>
        <taxon>Bacteria</taxon>
        <taxon>Pseudomonadati</taxon>
        <taxon>Pseudomonadota</taxon>
        <taxon>Alphaproteobacteria</taxon>
        <taxon>Sphingomonadales</taxon>
        <taxon>Erythrobacteraceae</taxon>
        <taxon>Aurantiacibacter</taxon>
    </lineage>
</organism>
<feature type="transmembrane region" description="Helical" evidence="6">
    <location>
        <begin position="92"/>
        <end position="119"/>
    </location>
</feature>
<evidence type="ECO:0000256" key="1">
    <source>
        <dbReference type="ARBA" id="ARBA00004651"/>
    </source>
</evidence>
<feature type="transmembrane region" description="Helical" evidence="6">
    <location>
        <begin position="21"/>
        <end position="48"/>
    </location>
</feature>
<keyword evidence="4 6" id="KW-1133">Transmembrane helix</keyword>
<evidence type="ECO:0000313" key="7">
    <source>
        <dbReference type="EMBL" id="AKQ41115.1"/>
    </source>
</evidence>
<name>A0A0H4V9B9_9SPHN</name>
<dbReference type="NCBIfam" id="TIGR00765">
    <property type="entry name" value="yihY_not_rbn"/>
    <property type="match status" value="1"/>
</dbReference>
<comment type="subcellular location">
    <subcellularLocation>
        <location evidence="1">Cell membrane</location>
        <topology evidence="1">Multi-pass membrane protein</topology>
    </subcellularLocation>
</comment>
<evidence type="ECO:0000256" key="4">
    <source>
        <dbReference type="ARBA" id="ARBA00022989"/>
    </source>
</evidence>
<dbReference type="PATRIC" id="fig|1648404.4.peg.471"/>
<sequence>MGILDTIKRGFAASGKDNISILAAGVAYYVFLAIMPLLAAAVLGYGLLAEPEAVARHIAAMAQSLPASAAELIAEQLQAVVQTSGSAKGVGLLISLAVALFGARNASAAIVTAVSMAFNDTERRSMLRSNIVALAVTLAGLAGVGMVALAMTVTAALADLVPGISGAEQLLAQIASYAILATGGTIGAALLYRRAPPSQEPQWAAVFPGAMFAGMGIVLLTALFGWYVANFSDYNATYGSLGAVIVLLTWLFLSAYVLLLGAEFAAARAQENP</sequence>